<reference evidence="11" key="1">
    <citation type="submission" date="2015-11" db="EMBL/GenBank/DDBJ databases">
        <authorList>
            <person name="Varghese N."/>
        </authorList>
    </citation>
    <scope>NUCLEOTIDE SEQUENCE [LARGE SCALE GENOMIC DNA]</scope>
    <source>
        <strain evidence="11">JGI-23</strain>
    </source>
</reference>
<evidence type="ECO:0000313" key="11">
    <source>
        <dbReference type="Proteomes" id="UP000199197"/>
    </source>
</evidence>
<name>A0A0P1MM29_9BACT</name>
<dbReference type="PANTHER" id="PTHR43806:SF11">
    <property type="entry name" value="CEREVISIN-RELATED"/>
    <property type="match status" value="1"/>
</dbReference>
<feature type="active site" description="Charge relay system" evidence="5">
    <location>
        <position position="200"/>
    </location>
</feature>
<dbReference type="PROSITE" id="PS51892">
    <property type="entry name" value="SUBTILASE"/>
    <property type="match status" value="1"/>
</dbReference>
<evidence type="ECO:0000256" key="3">
    <source>
        <dbReference type="ARBA" id="ARBA00022801"/>
    </source>
</evidence>
<evidence type="ECO:0000259" key="8">
    <source>
        <dbReference type="Pfam" id="PF00082"/>
    </source>
</evidence>
<feature type="active site" description="Charge relay system" evidence="5">
    <location>
        <position position="362"/>
    </location>
</feature>
<organism evidence="10 11">
    <name type="scientific">Candidatus Chryseopegocella kryptomonas</name>
    <dbReference type="NCBI Taxonomy" id="1633643"/>
    <lineage>
        <taxon>Bacteria</taxon>
        <taxon>Pseudomonadati</taxon>
        <taxon>Candidatus Kryptoniota</taxon>
        <taxon>Candidatus Chryseopegocella</taxon>
    </lineage>
</organism>
<dbReference type="InterPro" id="IPR050131">
    <property type="entry name" value="Peptidase_S8_subtilisin-like"/>
</dbReference>
<dbReference type="InterPro" id="IPR023828">
    <property type="entry name" value="Peptidase_S8_Ser-AS"/>
</dbReference>
<dbReference type="InterPro" id="IPR022398">
    <property type="entry name" value="Peptidase_S8_His-AS"/>
</dbReference>
<dbReference type="PROSITE" id="PS00138">
    <property type="entry name" value="SUBTILASE_SER"/>
    <property type="match status" value="1"/>
</dbReference>
<keyword evidence="4 5" id="KW-0720">Serine protease</keyword>
<dbReference type="InterPro" id="IPR010259">
    <property type="entry name" value="S8pro/Inhibitor_I9"/>
</dbReference>
<evidence type="ECO:0000259" key="9">
    <source>
        <dbReference type="Pfam" id="PF05922"/>
    </source>
</evidence>
<feature type="domain" description="Peptidase S8/S53" evidence="8">
    <location>
        <begin position="162"/>
        <end position="395"/>
    </location>
</feature>
<dbReference type="Pfam" id="PF05922">
    <property type="entry name" value="Inhibitor_I9"/>
    <property type="match status" value="1"/>
</dbReference>
<accession>A0A0P1MM29</accession>
<dbReference type="InterPro" id="IPR023827">
    <property type="entry name" value="Peptidase_S8_Asp-AS"/>
</dbReference>
<dbReference type="PROSITE" id="PS51257">
    <property type="entry name" value="PROKAR_LIPOPROTEIN"/>
    <property type="match status" value="1"/>
</dbReference>
<proteinExistence type="inferred from homology"/>
<gene>
    <name evidence="10" type="ORF">JGI23_00156</name>
</gene>
<sequence length="416" mass="43992">MRRLYLVSLFTLSFAFLIALISGCSQPAGQEEINLTQQGKELAPVIKPTENTIQGKYIVVLKDNILPKGDLKGVAEAVNKIVGEIASTYALNPEHVYRYTIKGFSAEIPEDKLFALRSDPRIAYIEEDGIVYAFAQTLPWGVNRIDADLSSTRAGDGTGSVSGVRVYIIDTGIQLNHPDLNVVGGVDFTGKGTADDGNGHGTHVAGIVGAKDDNNYVVGVAPGVELFAVKVLDDNGSGSFSNVIAGVDFVTQQKVNNPNLPIVANMSLGARTGTSYNSLDYAVVNSINAGVVYTIAAGNDGADAKNYSPAHVKEAITVGAYDENNKFATFSNWGSLLDLNAPGVRILSTYIGSSTATLSGTSMAAPHVAGTAALYLSRNPNATPQQVRDRLVADAKAWVSVNKPRTTNLSVYAGNY</sequence>
<dbReference type="InterPro" id="IPR000209">
    <property type="entry name" value="Peptidase_S8/S53_dom"/>
</dbReference>
<dbReference type="FunFam" id="3.40.50.200:FF:000016">
    <property type="entry name" value="Proprotein convertase subtilisin/kexin type 9"/>
    <property type="match status" value="1"/>
</dbReference>
<feature type="domain" description="Inhibitor I9" evidence="9">
    <location>
        <begin position="56"/>
        <end position="132"/>
    </location>
</feature>
<dbReference type="PROSITE" id="PS00137">
    <property type="entry name" value="SUBTILASE_HIS"/>
    <property type="match status" value="1"/>
</dbReference>
<dbReference type="InterPro" id="IPR034193">
    <property type="entry name" value="PCSK9_ProteinaseK-like"/>
</dbReference>
<keyword evidence="2 5" id="KW-0645">Protease</keyword>
<dbReference type="InterPro" id="IPR015500">
    <property type="entry name" value="Peptidase_S8_subtilisin-rel"/>
</dbReference>
<dbReference type="GO" id="GO:0004252">
    <property type="term" value="F:serine-type endopeptidase activity"/>
    <property type="evidence" value="ECO:0007669"/>
    <property type="project" value="UniProtKB-UniRule"/>
</dbReference>
<evidence type="ECO:0000313" key="10">
    <source>
        <dbReference type="EMBL" id="CUS96648.1"/>
    </source>
</evidence>
<evidence type="ECO:0000256" key="6">
    <source>
        <dbReference type="RuleBase" id="RU003355"/>
    </source>
</evidence>
<feature type="signal peptide" evidence="7">
    <location>
        <begin position="1"/>
        <end position="27"/>
    </location>
</feature>
<evidence type="ECO:0000256" key="2">
    <source>
        <dbReference type="ARBA" id="ARBA00022670"/>
    </source>
</evidence>
<comment type="similarity">
    <text evidence="1 5 6">Belongs to the peptidase S8 family.</text>
</comment>
<dbReference type="Pfam" id="PF00082">
    <property type="entry name" value="Peptidase_S8"/>
    <property type="match status" value="1"/>
</dbReference>
<dbReference type="InterPro" id="IPR036852">
    <property type="entry name" value="Peptidase_S8/S53_dom_sf"/>
</dbReference>
<dbReference type="CDD" id="cd04077">
    <property type="entry name" value="Peptidases_S8_PCSK9_ProteinaseK_like"/>
    <property type="match status" value="1"/>
</dbReference>
<dbReference type="EMBL" id="CZVW01000002">
    <property type="protein sequence ID" value="CUS96648.1"/>
    <property type="molecule type" value="Genomic_DNA"/>
</dbReference>
<keyword evidence="3 5" id="KW-0378">Hydrolase</keyword>
<dbReference type="Proteomes" id="UP000199197">
    <property type="component" value="Unassembled WGS sequence"/>
</dbReference>
<feature type="chain" id="PRO_5006067623" evidence="7">
    <location>
        <begin position="28"/>
        <end position="416"/>
    </location>
</feature>
<dbReference type="InterPro" id="IPR037045">
    <property type="entry name" value="S8pro/Inhibitor_I9_sf"/>
</dbReference>
<evidence type="ECO:0000256" key="7">
    <source>
        <dbReference type="SAM" id="SignalP"/>
    </source>
</evidence>
<keyword evidence="11" id="KW-1185">Reference proteome</keyword>
<evidence type="ECO:0000256" key="4">
    <source>
        <dbReference type="ARBA" id="ARBA00022825"/>
    </source>
</evidence>
<dbReference type="PANTHER" id="PTHR43806">
    <property type="entry name" value="PEPTIDASE S8"/>
    <property type="match status" value="1"/>
</dbReference>
<dbReference type="SUPFAM" id="SSF54897">
    <property type="entry name" value="Protease propeptides/inhibitors"/>
    <property type="match status" value="1"/>
</dbReference>
<dbReference type="GO" id="GO:0005615">
    <property type="term" value="C:extracellular space"/>
    <property type="evidence" value="ECO:0007669"/>
    <property type="project" value="TreeGrafter"/>
</dbReference>
<dbReference type="Gene3D" id="3.40.50.200">
    <property type="entry name" value="Peptidase S8/S53 domain"/>
    <property type="match status" value="1"/>
</dbReference>
<dbReference type="GO" id="GO:0006508">
    <property type="term" value="P:proteolysis"/>
    <property type="evidence" value="ECO:0007669"/>
    <property type="project" value="UniProtKB-KW"/>
</dbReference>
<dbReference type="PRINTS" id="PR00723">
    <property type="entry name" value="SUBTILISIN"/>
</dbReference>
<dbReference type="SUPFAM" id="SSF52743">
    <property type="entry name" value="Subtilisin-like"/>
    <property type="match status" value="1"/>
</dbReference>
<protein>
    <submittedName>
        <fullName evidence="10">Peptidase inhibitor I9</fullName>
    </submittedName>
</protein>
<dbReference type="RefSeq" id="WP_092346963.1">
    <property type="nucleotide sequence ID" value="NZ_CZVW01000002.1"/>
</dbReference>
<feature type="active site" description="Charge relay system" evidence="5">
    <location>
        <position position="170"/>
    </location>
</feature>
<evidence type="ECO:0000256" key="5">
    <source>
        <dbReference type="PROSITE-ProRule" id="PRU01240"/>
    </source>
</evidence>
<keyword evidence="7" id="KW-0732">Signal</keyword>
<dbReference type="OrthoDB" id="9766923at2"/>
<dbReference type="AlphaFoldDB" id="A0A0P1MM29"/>
<dbReference type="PROSITE" id="PS00136">
    <property type="entry name" value="SUBTILASE_ASP"/>
    <property type="match status" value="1"/>
</dbReference>
<evidence type="ECO:0000256" key="1">
    <source>
        <dbReference type="ARBA" id="ARBA00011073"/>
    </source>
</evidence>
<dbReference type="Gene3D" id="3.30.70.80">
    <property type="entry name" value="Peptidase S8 propeptide/proteinase inhibitor I9"/>
    <property type="match status" value="1"/>
</dbReference>